<evidence type="ECO:0000313" key="1">
    <source>
        <dbReference type="EMBL" id="TMS19997.1"/>
    </source>
</evidence>
<dbReference type="EMBL" id="CM011677">
    <property type="protein sequence ID" value="TMS19997.1"/>
    <property type="molecule type" value="Genomic_DNA"/>
</dbReference>
<comment type="caution">
    <text evidence="1">The sequence shown here is derived from an EMBL/GenBank/DDBJ whole genome shotgun (WGS) entry which is preliminary data.</text>
</comment>
<organism evidence="1 2">
    <name type="scientific">Larimichthys crocea</name>
    <name type="common">Large yellow croaker</name>
    <name type="synonym">Pseudosciaena crocea</name>
    <dbReference type="NCBI Taxonomy" id="215358"/>
    <lineage>
        <taxon>Eukaryota</taxon>
        <taxon>Metazoa</taxon>
        <taxon>Chordata</taxon>
        <taxon>Craniata</taxon>
        <taxon>Vertebrata</taxon>
        <taxon>Euteleostomi</taxon>
        <taxon>Actinopterygii</taxon>
        <taxon>Neopterygii</taxon>
        <taxon>Teleostei</taxon>
        <taxon>Neoteleostei</taxon>
        <taxon>Acanthomorphata</taxon>
        <taxon>Eupercaria</taxon>
        <taxon>Sciaenidae</taxon>
        <taxon>Larimichthys</taxon>
    </lineage>
</organism>
<keyword evidence="2" id="KW-1185">Reference proteome</keyword>
<accession>A0ACD3RKU9</accession>
<reference evidence="1" key="1">
    <citation type="submission" date="2018-11" db="EMBL/GenBank/DDBJ databases">
        <title>The sequence and de novo assembly of Larimichthys crocea genome using PacBio and Hi-C technologies.</title>
        <authorList>
            <person name="Xu P."/>
            <person name="Chen B."/>
            <person name="Zhou Z."/>
            <person name="Ke Q."/>
            <person name="Wu Y."/>
            <person name="Bai H."/>
            <person name="Pu F."/>
        </authorList>
    </citation>
    <scope>NUCLEOTIDE SEQUENCE</scope>
    <source>
        <tissue evidence="1">Muscle</tissue>
    </source>
</reference>
<evidence type="ECO:0000313" key="2">
    <source>
        <dbReference type="Proteomes" id="UP000793456"/>
    </source>
</evidence>
<protein>
    <submittedName>
        <fullName evidence="1">Uncharacterized protein</fullName>
    </submittedName>
</protein>
<gene>
    <name evidence="1" type="ORF">E3U43_006490</name>
</gene>
<proteinExistence type="predicted"/>
<dbReference type="Proteomes" id="UP000793456">
    <property type="component" value="Chromosome IV"/>
</dbReference>
<name>A0ACD3RKU9_LARCR</name>
<sequence length="106" mass="12299">MHSVCLRFSDVTDVHTLTQCHRNMGWGGEIPSSLKHFNIYDQLSLHTTFLPCMMEHKKSRVRREGEHRVAHEEVKWDSISINVLSMDSAGFPVALSWPQCLRFFNV</sequence>